<dbReference type="PANTHER" id="PTHR30383:SF5">
    <property type="entry name" value="SGNH HYDROLASE-TYPE ESTERASE DOMAIN-CONTAINING PROTEIN"/>
    <property type="match status" value="1"/>
</dbReference>
<evidence type="ECO:0000313" key="3">
    <source>
        <dbReference type="Proteomes" id="UP000602284"/>
    </source>
</evidence>
<protein>
    <submittedName>
        <fullName evidence="2">SGNH/GDSL hydrolase family protein</fullName>
    </submittedName>
</protein>
<evidence type="ECO:0000313" key="2">
    <source>
        <dbReference type="EMBL" id="MBL0386110.1"/>
    </source>
</evidence>
<proteinExistence type="predicted"/>
<dbReference type="Pfam" id="PF13472">
    <property type="entry name" value="Lipase_GDSL_2"/>
    <property type="match status" value="1"/>
</dbReference>
<organism evidence="2 3">
    <name type="scientific">Tumebacillus amylolyticus</name>
    <dbReference type="NCBI Taxonomy" id="2801339"/>
    <lineage>
        <taxon>Bacteria</taxon>
        <taxon>Bacillati</taxon>
        <taxon>Bacillota</taxon>
        <taxon>Bacilli</taxon>
        <taxon>Bacillales</taxon>
        <taxon>Alicyclobacillaceae</taxon>
        <taxon>Tumebacillus</taxon>
    </lineage>
</organism>
<name>A0ABS1J749_9BACL</name>
<keyword evidence="2" id="KW-0378">Hydrolase</keyword>
<dbReference type="CDD" id="cd00229">
    <property type="entry name" value="SGNH_hydrolase"/>
    <property type="match status" value="1"/>
</dbReference>
<accession>A0ABS1J749</accession>
<dbReference type="InterPro" id="IPR013830">
    <property type="entry name" value="SGNH_hydro"/>
</dbReference>
<dbReference type="InterPro" id="IPR051532">
    <property type="entry name" value="Ester_Hydrolysis_Enzymes"/>
</dbReference>
<dbReference type="GO" id="GO:0016787">
    <property type="term" value="F:hydrolase activity"/>
    <property type="evidence" value="ECO:0007669"/>
    <property type="project" value="UniProtKB-KW"/>
</dbReference>
<sequence length="210" mass="21983">MFVYTALGDSITFGENSSSPARRYTNLVAKHDGAALEVLAHPGWTSGALTAAVLDNAACSLRRSSAVTIWVGGNDLAFAGLRVLRGAPATSVEEALAQYGRHLNTLVAAVKGVCPGRIVLCTQYNPFPNSPVAVQGIQALNAITAETAKRQGVLLAPTAACIDGRAAELISGYTTGRVEDALRSPILPVHPNDAGHRAIADRLNPILYKN</sequence>
<dbReference type="PANTHER" id="PTHR30383">
    <property type="entry name" value="THIOESTERASE 1/PROTEASE 1/LYSOPHOSPHOLIPASE L1"/>
    <property type="match status" value="1"/>
</dbReference>
<dbReference type="SUPFAM" id="SSF52266">
    <property type="entry name" value="SGNH hydrolase"/>
    <property type="match status" value="1"/>
</dbReference>
<keyword evidence="3" id="KW-1185">Reference proteome</keyword>
<dbReference type="Proteomes" id="UP000602284">
    <property type="component" value="Unassembled WGS sequence"/>
</dbReference>
<comment type="caution">
    <text evidence="2">The sequence shown here is derived from an EMBL/GenBank/DDBJ whole genome shotgun (WGS) entry which is preliminary data.</text>
</comment>
<evidence type="ECO:0000259" key="1">
    <source>
        <dbReference type="Pfam" id="PF13472"/>
    </source>
</evidence>
<dbReference type="Gene3D" id="3.40.50.1110">
    <property type="entry name" value="SGNH hydrolase"/>
    <property type="match status" value="1"/>
</dbReference>
<dbReference type="RefSeq" id="WP_201631965.1">
    <property type="nucleotide sequence ID" value="NZ_JAEQNB010000001.1"/>
</dbReference>
<reference evidence="2 3" key="1">
    <citation type="submission" date="2021-01" db="EMBL/GenBank/DDBJ databases">
        <title>Tumebacillus sp. strain ITR2 16S ribosomal RNA gene Genome sequencing and assembly.</title>
        <authorList>
            <person name="Kang M."/>
        </authorList>
    </citation>
    <scope>NUCLEOTIDE SEQUENCE [LARGE SCALE GENOMIC DNA]</scope>
    <source>
        <strain evidence="2 3">ITR2</strain>
    </source>
</reference>
<feature type="domain" description="SGNH hydrolase-type esterase" evidence="1">
    <location>
        <begin position="6"/>
        <end position="198"/>
    </location>
</feature>
<dbReference type="EMBL" id="JAEQNB010000001">
    <property type="protein sequence ID" value="MBL0386110.1"/>
    <property type="molecule type" value="Genomic_DNA"/>
</dbReference>
<dbReference type="InterPro" id="IPR036514">
    <property type="entry name" value="SGNH_hydro_sf"/>
</dbReference>
<gene>
    <name evidence="2" type="ORF">JJB07_05530</name>
</gene>